<comment type="caution">
    <text evidence="1">The sequence shown here is derived from an EMBL/GenBank/DDBJ whole genome shotgun (WGS) entry which is preliminary data.</text>
</comment>
<proteinExistence type="predicted"/>
<dbReference type="EMBL" id="JANJQO010001602">
    <property type="protein sequence ID" value="KAJ2970099.1"/>
    <property type="molecule type" value="Genomic_DNA"/>
</dbReference>
<reference evidence="1" key="1">
    <citation type="submission" date="2022-08" db="EMBL/GenBank/DDBJ databases">
        <title>Genome Sequence of Lecanicillium fungicola.</title>
        <authorList>
            <person name="Buettner E."/>
        </authorList>
    </citation>
    <scope>NUCLEOTIDE SEQUENCE</scope>
    <source>
        <strain evidence="1">Babe33</strain>
    </source>
</reference>
<evidence type="ECO:0000313" key="2">
    <source>
        <dbReference type="Proteomes" id="UP001143910"/>
    </source>
</evidence>
<protein>
    <submittedName>
        <fullName evidence="1">Uncharacterized protein</fullName>
    </submittedName>
</protein>
<organism evidence="1 2">
    <name type="scientific">Zarea fungicola</name>
    <dbReference type="NCBI Taxonomy" id="93591"/>
    <lineage>
        <taxon>Eukaryota</taxon>
        <taxon>Fungi</taxon>
        <taxon>Dikarya</taxon>
        <taxon>Ascomycota</taxon>
        <taxon>Pezizomycotina</taxon>
        <taxon>Sordariomycetes</taxon>
        <taxon>Hypocreomycetidae</taxon>
        <taxon>Hypocreales</taxon>
        <taxon>Cordycipitaceae</taxon>
        <taxon>Zarea</taxon>
    </lineage>
</organism>
<dbReference type="Proteomes" id="UP001143910">
    <property type="component" value="Unassembled WGS sequence"/>
</dbReference>
<name>A0ACC1MTV3_9HYPO</name>
<gene>
    <name evidence="1" type="ORF">NQ176_g8345</name>
</gene>
<accession>A0ACC1MTV3</accession>
<sequence length="637" mass="69298">MAAANKVYIAVIGAGGVGKAFLSQLQTLATRRPSPKLTLCYISTSRKALFNDDYSEISIDTALDSLAASTKTPPELSQVIEYLAAAPAKTILVDNTSSQDVADKYPLALSRGVSIVTPNKKAFSGPYKLWKDITIAATASGAKFDDPFLGPSTPIRADSRSGFPRVNSLGNMHSVDMGINLSGGSTAEHAHRTALLHTFNTAAGRPPSTNARISPFSQWGDSPGAGNRQQQHQQQMGMGVPPGLRSLETMPHSSSAGSLSQFSQFSHPSSIYQGTPGAAVPSYSIGGGGGGVGATYGGAYKDYHFQHQTPQLQQRQQQQQPSMQRPLQADNTASYDEAILRAASKLLDAQTSEPLAHINGLFQGLALDNASEETASKGVAGTVAVVDLGLLNGVDRELLDALLALGGDELSLTLVKHCDLATLECLRITCYGRRLGELQKPASGTRLNHLEVFYTASGIYQTWEDSYLPGLDVQSQEAICGIFPNLHTLSMTHVEESPLVFRPQDRVDYYEYPQKFVEMYDYRFDDIFSAIKVPSFPGLRRLALTIPEDIVEWFCQNCDCYGAENLSSEDKYGHVAQHIGTWGDNLRLVKLDIGNCEDAETYFPEQRDSSGRNMNRWEYHDGDTDAPISRFVMFKTI</sequence>
<keyword evidence="2" id="KW-1185">Reference proteome</keyword>
<evidence type="ECO:0000313" key="1">
    <source>
        <dbReference type="EMBL" id="KAJ2970099.1"/>
    </source>
</evidence>